<accession>A0ABN1DAD5</accession>
<dbReference type="RefSeq" id="WP_134053832.1">
    <property type="nucleotide sequence ID" value="NZ_JAINWG010000009.1"/>
</dbReference>
<keyword evidence="2" id="KW-1133">Transmembrane helix</keyword>
<keyword evidence="1" id="KW-0175">Coiled coil</keyword>
<dbReference type="Pfam" id="PF10975">
    <property type="entry name" value="DUF2802"/>
    <property type="match status" value="1"/>
</dbReference>
<gene>
    <name evidence="3" type="ORF">GCM10009098_02120</name>
</gene>
<dbReference type="Proteomes" id="UP001501169">
    <property type="component" value="Unassembled WGS sequence"/>
</dbReference>
<feature type="transmembrane region" description="Helical" evidence="2">
    <location>
        <begin position="6"/>
        <end position="26"/>
    </location>
</feature>
<name>A0ABN1DAD5_9GAMM</name>
<evidence type="ECO:0000256" key="2">
    <source>
        <dbReference type="SAM" id="Phobius"/>
    </source>
</evidence>
<evidence type="ECO:0000256" key="1">
    <source>
        <dbReference type="SAM" id="Coils"/>
    </source>
</evidence>
<dbReference type="EMBL" id="BAAAEO010000001">
    <property type="protein sequence ID" value="GAA0538175.1"/>
    <property type="molecule type" value="Genomic_DNA"/>
</dbReference>
<dbReference type="InterPro" id="IPR021244">
    <property type="entry name" value="DUF2802"/>
</dbReference>
<protein>
    <submittedName>
        <fullName evidence="3">DUF2802 domain-containing protein</fullName>
    </submittedName>
</protein>
<organism evidence="3 4">
    <name type="scientific">Rheinheimera aquimaris</name>
    <dbReference type="NCBI Taxonomy" id="412437"/>
    <lineage>
        <taxon>Bacteria</taxon>
        <taxon>Pseudomonadati</taxon>
        <taxon>Pseudomonadota</taxon>
        <taxon>Gammaproteobacteria</taxon>
        <taxon>Chromatiales</taxon>
        <taxon>Chromatiaceae</taxon>
        <taxon>Rheinheimera</taxon>
    </lineage>
</organism>
<sequence>MTTMWLAVTVQAVLLLVLMLACYLWGRRLKQRTAGQLELLEKRIDFSARQQEHAKLEVEELRAGIIGVGQRVLQLESTLTQLNNQLSSSLRELSDKQQAMEMTDPESKIYSRAMKMVQLGADLDEIMRECELPRAEAELLFNLHQQKRQL</sequence>
<keyword evidence="4" id="KW-1185">Reference proteome</keyword>
<evidence type="ECO:0000313" key="3">
    <source>
        <dbReference type="EMBL" id="GAA0538175.1"/>
    </source>
</evidence>
<reference evidence="3 4" key="1">
    <citation type="journal article" date="2019" name="Int. J. Syst. Evol. Microbiol.">
        <title>The Global Catalogue of Microorganisms (GCM) 10K type strain sequencing project: providing services to taxonomists for standard genome sequencing and annotation.</title>
        <authorList>
            <consortium name="The Broad Institute Genomics Platform"/>
            <consortium name="The Broad Institute Genome Sequencing Center for Infectious Disease"/>
            <person name="Wu L."/>
            <person name="Ma J."/>
        </authorList>
    </citation>
    <scope>NUCLEOTIDE SEQUENCE [LARGE SCALE GENOMIC DNA]</scope>
    <source>
        <strain evidence="3 4">JCM 14331</strain>
    </source>
</reference>
<keyword evidence="2" id="KW-0472">Membrane</keyword>
<evidence type="ECO:0000313" key="4">
    <source>
        <dbReference type="Proteomes" id="UP001501169"/>
    </source>
</evidence>
<comment type="caution">
    <text evidence="3">The sequence shown here is derived from an EMBL/GenBank/DDBJ whole genome shotgun (WGS) entry which is preliminary data.</text>
</comment>
<keyword evidence="2" id="KW-0812">Transmembrane</keyword>
<proteinExistence type="predicted"/>
<feature type="coiled-coil region" evidence="1">
    <location>
        <begin position="72"/>
        <end position="99"/>
    </location>
</feature>